<dbReference type="GO" id="GO:0006310">
    <property type="term" value="P:DNA recombination"/>
    <property type="evidence" value="ECO:0007669"/>
    <property type="project" value="UniProtKB-KW"/>
</dbReference>
<feature type="region of interest" description="Disordered" evidence="2">
    <location>
        <begin position="1"/>
        <end position="35"/>
    </location>
</feature>
<dbReference type="SUPFAM" id="SSF56672">
    <property type="entry name" value="DNA/RNA polymerases"/>
    <property type="match status" value="2"/>
</dbReference>
<dbReference type="CDD" id="cd00303">
    <property type="entry name" value="retropepsin_like"/>
    <property type="match status" value="1"/>
</dbReference>
<dbReference type="Gene3D" id="3.30.70.270">
    <property type="match status" value="1"/>
</dbReference>
<dbReference type="Pfam" id="PF13456">
    <property type="entry name" value="RVT_3"/>
    <property type="match status" value="1"/>
</dbReference>
<feature type="domain" description="Reverse transcriptase" evidence="3">
    <location>
        <begin position="319"/>
        <end position="406"/>
    </location>
</feature>
<dbReference type="InterPro" id="IPR000477">
    <property type="entry name" value="RT_dom"/>
</dbReference>
<dbReference type="CDD" id="cd09279">
    <property type="entry name" value="RNase_HI_like"/>
    <property type="match status" value="1"/>
</dbReference>
<evidence type="ECO:0000259" key="3">
    <source>
        <dbReference type="Pfam" id="PF00078"/>
    </source>
</evidence>
<dbReference type="InterPro" id="IPR041577">
    <property type="entry name" value="RT_RNaseH_2"/>
</dbReference>
<dbReference type="InterPro" id="IPR021109">
    <property type="entry name" value="Peptidase_aspartic_dom_sf"/>
</dbReference>
<dbReference type="InterPro" id="IPR002156">
    <property type="entry name" value="RNaseH_domain"/>
</dbReference>
<dbReference type="SUPFAM" id="SSF53098">
    <property type="entry name" value="Ribonuclease H-like"/>
    <property type="match status" value="1"/>
</dbReference>
<dbReference type="InterPro" id="IPR012337">
    <property type="entry name" value="RNaseH-like_sf"/>
</dbReference>
<dbReference type="Gene3D" id="2.40.70.10">
    <property type="entry name" value="Acid Proteases"/>
    <property type="match status" value="1"/>
</dbReference>
<dbReference type="EMBL" id="JACGWN010000013">
    <property type="protein sequence ID" value="KAL0411713.1"/>
    <property type="molecule type" value="Genomic_DNA"/>
</dbReference>
<feature type="domain" description="RNase H type-1" evidence="4">
    <location>
        <begin position="646"/>
        <end position="726"/>
    </location>
</feature>
<dbReference type="Pfam" id="PF17919">
    <property type="entry name" value="RT_RNaseH_2"/>
    <property type="match status" value="1"/>
</dbReference>
<dbReference type="Gene3D" id="1.10.340.70">
    <property type="match status" value="1"/>
</dbReference>
<comment type="caution">
    <text evidence="7">The sequence shown here is derived from an EMBL/GenBank/DDBJ whole genome shotgun (WGS) entry which is preliminary data.</text>
</comment>
<keyword evidence="1" id="KW-0233">DNA recombination</keyword>
<feature type="region of interest" description="Disordered" evidence="2">
    <location>
        <begin position="438"/>
        <end position="469"/>
    </location>
</feature>
<evidence type="ECO:0000259" key="6">
    <source>
        <dbReference type="Pfam" id="PF17921"/>
    </source>
</evidence>
<feature type="domain" description="Integrase zinc-binding" evidence="6">
    <location>
        <begin position="822"/>
        <end position="876"/>
    </location>
</feature>
<name>A0AAW2U4H5_9LAMI</name>
<sequence length="926" mass="103642">MPVKGVINTIAGGPGGGDSRRERKRNERSVREDRRKGLVMNVETKEEIVFNSSDLTENGGSQDDPMVIKLGIANFFVHKVLIDNGSSADIIFWSVLRRMGLEDSSLSPVQTPLVGFGGSEVSSMGAIDLPVSMGEEPKRETMMIKFLVVDTPFAYNVILGQPGLNSFRAIVSTYHQKMKFPTKNGVGEVSCDQKEARRCYNLSLRKGETEERAKRKKREVEEEAEPKKFKAERMEPAEEYKSVELIIGKLDKTTRIGSSMSQYVETMMIELLRSNGHVRLESFGAERNRIIEEEVNKLKEAGYVSEIQYTDWLANVVVVPKASGKWRMCTDFTDLNKACPKDPYPLPRIDLLVDSTAGYELFSMMDAYQGYHQIFMAEEDRIKTSFIIDQGIYCYNVMPFGLKNAGPLKKPGAGIQDNASLWDEIKSKQVHIWSAGRQVPGVHGQQERDRSQPGKNRSDRKTPITQDIEGGAEANGLKSKWTVECEQALQNLKQYLATPPLLANPKVGEELFLYLAISDEAVSSVLVREQEKTQNPVYYVSKMLQGTEKRYTQIEKLALALVVTARKLRPYFQSHKVTVLTNHSLGHIMTRLDASGRLVKWAVELGEYDIEYQGRTAIKAQALADFIVEFTSEQVEEENKGWLLHVDGSSNANNGGAGILLQDPGGVEIEVAARLSFAATNNETEYEALILGLQLAWEAGARELNVCTNSQLVAMQLIPRSENERADALSKFGAMVTGIKSRKVTIVVKERSAIEETKEIQVVEEPSPWKSELMGYLKDAILPDDPIQAKRIKFKAARFTVIGDELYKRTIDGPLLKCVDGERAQYVLREIHEGSCGNHSGGRSLAQKVTRQEYFWPTLVKDATDFAKKCESCQRFAALIHTPATPMEPVRIACPFDQWGIDILGPFSQAATQKKFIVVAIEYFTK</sequence>
<evidence type="ECO:0000256" key="1">
    <source>
        <dbReference type="ARBA" id="ARBA00023172"/>
    </source>
</evidence>
<reference evidence="7" key="1">
    <citation type="submission" date="2020-06" db="EMBL/GenBank/DDBJ databases">
        <authorList>
            <person name="Li T."/>
            <person name="Hu X."/>
            <person name="Zhang T."/>
            <person name="Song X."/>
            <person name="Zhang H."/>
            <person name="Dai N."/>
            <person name="Sheng W."/>
            <person name="Hou X."/>
            <person name="Wei L."/>
        </authorList>
    </citation>
    <scope>NUCLEOTIDE SEQUENCE</scope>
    <source>
        <strain evidence="7">KEN1</strain>
        <tissue evidence="7">Leaf</tissue>
    </source>
</reference>
<dbReference type="InterPro" id="IPR043502">
    <property type="entry name" value="DNA/RNA_pol_sf"/>
</dbReference>
<evidence type="ECO:0000259" key="4">
    <source>
        <dbReference type="Pfam" id="PF13456"/>
    </source>
</evidence>
<feature type="compositionally biased region" description="Basic and acidic residues" evidence="2">
    <location>
        <begin position="18"/>
        <end position="35"/>
    </location>
</feature>
<dbReference type="InterPro" id="IPR043128">
    <property type="entry name" value="Rev_trsase/Diguanyl_cyclase"/>
</dbReference>
<dbReference type="GO" id="GO:0003676">
    <property type="term" value="F:nucleic acid binding"/>
    <property type="evidence" value="ECO:0007669"/>
    <property type="project" value="InterPro"/>
</dbReference>
<dbReference type="InterPro" id="IPR041588">
    <property type="entry name" value="Integrase_H2C2"/>
</dbReference>
<dbReference type="PANTHER" id="PTHR48475:SF2">
    <property type="entry name" value="RIBONUCLEASE H"/>
    <property type="match status" value="1"/>
</dbReference>
<evidence type="ECO:0000259" key="5">
    <source>
        <dbReference type="Pfam" id="PF17919"/>
    </source>
</evidence>
<feature type="compositionally biased region" description="Basic and acidic residues" evidence="2">
    <location>
        <begin position="445"/>
        <end position="462"/>
    </location>
</feature>
<gene>
    <name evidence="7" type="ORF">Slati_3761000</name>
</gene>
<dbReference type="AlphaFoldDB" id="A0AAW2U4H5"/>
<evidence type="ECO:0000256" key="2">
    <source>
        <dbReference type="SAM" id="MobiDB-lite"/>
    </source>
</evidence>
<dbReference type="CDD" id="cd01647">
    <property type="entry name" value="RT_LTR"/>
    <property type="match status" value="1"/>
</dbReference>
<dbReference type="GO" id="GO:0004523">
    <property type="term" value="F:RNA-DNA hybrid ribonuclease activity"/>
    <property type="evidence" value="ECO:0007669"/>
    <property type="project" value="InterPro"/>
</dbReference>
<dbReference type="InterPro" id="IPR036397">
    <property type="entry name" value="RNaseH_sf"/>
</dbReference>
<dbReference type="Pfam" id="PF00078">
    <property type="entry name" value="RVT_1"/>
    <property type="match status" value="1"/>
</dbReference>
<dbReference type="Pfam" id="PF17921">
    <property type="entry name" value="Integrase_H2C2"/>
    <property type="match status" value="1"/>
</dbReference>
<proteinExistence type="predicted"/>
<dbReference type="PANTHER" id="PTHR48475">
    <property type="entry name" value="RIBONUCLEASE H"/>
    <property type="match status" value="1"/>
</dbReference>
<dbReference type="Gene3D" id="3.10.20.370">
    <property type="match status" value="1"/>
</dbReference>
<accession>A0AAW2U4H5</accession>
<evidence type="ECO:0000313" key="7">
    <source>
        <dbReference type="EMBL" id="KAL0411713.1"/>
    </source>
</evidence>
<dbReference type="Gene3D" id="3.10.10.10">
    <property type="entry name" value="HIV Type 1 Reverse Transcriptase, subunit A, domain 1"/>
    <property type="match status" value="1"/>
</dbReference>
<reference evidence="7" key="2">
    <citation type="journal article" date="2024" name="Plant">
        <title>Genomic evolution and insights into agronomic trait innovations of Sesamum species.</title>
        <authorList>
            <person name="Miao H."/>
            <person name="Wang L."/>
            <person name="Qu L."/>
            <person name="Liu H."/>
            <person name="Sun Y."/>
            <person name="Le M."/>
            <person name="Wang Q."/>
            <person name="Wei S."/>
            <person name="Zheng Y."/>
            <person name="Lin W."/>
            <person name="Duan Y."/>
            <person name="Cao H."/>
            <person name="Xiong S."/>
            <person name="Wang X."/>
            <person name="Wei L."/>
            <person name="Li C."/>
            <person name="Ma Q."/>
            <person name="Ju M."/>
            <person name="Zhao R."/>
            <person name="Li G."/>
            <person name="Mu C."/>
            <person name="Tian Q."/>
            <person name="Mei H."/>
            <person name="Zhang T."/>
            <person name="Gao T."/>
            <person name="Zhang H."/>
        </authorList>
    </citation>
    <scope>NUCLEOTIDE SEQUENCE</scope>
    <source>
        <strain evidence="7">KEN1</strain>
    </source>
</reference>
<protein>
    <submittedName>
        <fullName evidence="7">Retrovirus-related Pol polyprotein from transposon gypsy</fullName>
    </submittedName>
</protein>
<organism evidence="7">
    <name type="scientific">Sesamum latifolium</name>
    <dbReference type="NCBI Taxonomy" id="2727402"/>
    <lineage>
        <taxon>Eukaryota</taxon>
        <taxon>Viridiplantae</taxon>
        <taxon>Streptophyta</taxon>
        <taxon>Embryophyta</taxon>
        <taxon>Tracheophyta</taxon>
        <taxon>Spermatophyta</taxon>
        <taxon>Magnoliopsida</taxon>
        <taxon>eudicotyledons</taxon>
        <taxon>Gunneridae</taxon>
        <taxon>Pentapetalae</taxon>
        <taxon>asterids</taxon>
        <taxon>lamiids</taxon>
        <taxon>Lamiales</taxon>
        <taxon>Pedaliaceae</taxon>
        <taxon>Sesamum</taxon>
    </lineage>
</organism>
<dbReference type="Gene3D" id="3.30.420.10">
    <property type="entry name" value="Ribonuclease H-like superfamily/Ribonuclease H"/>
    <property type="match status" value="1"/>
</dbReference>
<feature type="domain" description="Reverse transcriptase/retrotransposon-derived protein RNase H-like" evidence="5">
    <location>
        <begin position="481"/>
        <end position="579"/>
    </location>
</feature>